<dbReference type="EMBL" id="FOWQ01000001">
    <property type="protein sequence ID" value="SFO76584.1"/>
    <property type="molecule type" value="Genomic_DNA"/>
</dbReference>
<sequence length="70" mass="7434">MLLLVVWIAVVVLSLVVLGALVHGVVGALQRLGRELQAAEREVRPLLEQAQAAGARAAALPSIEQRRTEG</sequence>
<protein>
    <submittedName>
        <fullName evidence="1">Uncharacterized protein</fullName>
    </submittedName>
</protein>
<dbReference type="STRING" id="1523247.SAMN05660464_1058"/>
<dbReference type="AlphaFoldDB" id="A0A1I5JUR8"/>
<proteinExistence type="predicted"/>
<accession>A0A1I5JUR8</accession>
<gene>
    <name evidence="1" type="ORF">SAMN05660464_1058</name>
</gene>
<evidence type="ECO:0000313" key="1">
    <source>
        <dbReference type="EMBL" id="SFO76584.1"/>
    </source>
</evidence>
<organism evidence="1 2">
    <name type="scientific">Geodermatophilus dictyosporus</name>
    <dbReference type="NCBI Taxonomy" id="1523247"/>
    <lineage>
        <taxon>Bacteria</taxon>
        <taxon>Bacillati</taxon>
        <taxon>Actinomycetota</taxon>
        <taxon>Actinomycetes</taxon>
        <taxon>Geodermatophilales</taxon>
        <taxon>Geodermatophilaceae</taxon>
        <taxon>Geodermatophilus</taxon>
    </lineage>
</organism>
<dbReference type="Proteomes" id="UP000198857">
    <property type="component" value="Unassembled WGS sequence"/>
</dbReference>
<evidence type="ECO:0000313" key="2">
    <source>
        <dbReference type="Proteomes" id="UP000198857"/>
    </source>
</evidence>
<keyword evidence="2" id="KW-1185">Reference proteome</keyword>
<dbReference type="RefSeq" id="WP_091107414.1">
    <property type="nucleotide sequence ID" value="NZ_FOWQ01000001.1"/>
</dbReference>
<name>A0A1I5JUR8_9ACTN</name>
<reference evidence="2" key="1">
    <citation type="submission" date="2016-10" db="EMBL/GenBank/DDBJ databases">
        <authorList>
            <person name="Varghese N."/>
            <person name="Submissions S."/>
        </authorList>
    </citation>
    <scope>NUCLEOTIDE SEQUENCE [LARGE SCALE GENOMIC DNA]</scope>
    <source>
        <strain evidence="2">DSM 44208</strain>
    </source>
</reference>